<reference evidence="7" key="1">
    <citation type="submission" date="2020-04" db="EMBL/GenBank/DDBJ databases">
        <authorList>
            <person name="Alioto T."/>
            <person name="Alioto T."/>
            <person name="Gomez Garrido J."/>
        </authorList>
    </citation>
    <scope>NUCLEOTIDE SEQUENCE</scope>
    <source>
        <strain evidence="7">A484AB</strain>
    </source>
</reference>
<dbReference type="GO" id="GO:0005886">
    <property type="term" value="C:plasma membrane"/>
    <property type="evidence" value="ECO:0007669"/>
    <property type="project" value="TreeGrafter"/>
</dbReference>
<feature type="region of interest" description="Disordered" evidence="5">
    <location>
        <begin position="209"/>
        <end position="229"/>
    </location>
</feature>
<evidence type="ECO:0000256" key="5">
    <source>
        <dbReference type="SAM" id="MobiDB-lite"/>
    </source>
</evidence>
<dbReference type="GO" id="GO:0007166">
    <property type="term" value="P:cell surface receptor signaling pathway"/>
    <property type="evidence" value="ECO:0007669"/>
    <property type="project" value="InterPro"/>
</dbReference>
<evidence type="ECO:0000256" key="2">
    <source>
        <dbReference type="ARBA" id="ARBA00022692"/>
    </source>
</evidence>
<dbReference type="PANTHER" id="PTHR23112:SF47">
    <property type="entry name" value="G-PROTEIN COUPLED RECEPTOR 157"/>
    <property type="match status" value="1"/>
</dbReference>
<proteinExistence type="predicted"/>
<dbReference type="SUPFAM" id="SSF81321">
    <property type="entry name" value="Family A G protein-coupled receptor-like"/>
    <property type="match status" value="1"/>
</dbReference>
<dbReference type="GO" id="GO:0004930">
    <property type="term" value="F:G protein-coupled receptor activity"/>
    <property type="evidence" value="ECO:0007669"/>
    <property type="project" value="TreeGrafter"/>
</dbReference>
<accession>A0A6S7ICC2</accession>
<evidence type="ECO:0000313" key="8">
    <source>
        <dbReference type="Proteomes" id="UP001152795"/>
    </source>
</evidence>
<gene>
    <name evidence="7" type="ORF">PACLA_8A073185</name>
</gene>
<dbReference type="Proteomes" id="UP001152795">
    <property type="component" value="Unassembled WGS sequence"/>
</dbReference>
<evidence type="ECO:0000256" key="3">
    <source>
        <dbReference type="ARBA" id="ARBA00022989"/>
    </source>
</evidence>
<dbReference type="PROSITE" id="PS50261">
    <property type="entry name" value="G_PROTEIN_RECEP_F2_4"/>
    <property type="match status" value="1"/>
</dbReference>
<dbReference type="OrthoDB" id="100006at2759"/>
<name>A0A6S7ICC2_PARCT</name>
<feature type="transmembrane region" description="Helical" evidence="6">
    <location>
        <begin position="168"/>
        <end position="188"/>
    </location>
</feature>
<keyword evidence="7" id="KW-0675">Receptor</keyword>
<feature type="compositionally biased region" description="Polar residues" evidence="5">
    <location>
        <begin position="215"/>
        <end position="229"/>
    </location>
</feature>
<organism evidence="7 8">
    <name type="scientific">Paramuricea clavata</name>
    <name type="common">Red gorgonian</name>
    <name type="synonym">Violescent sea-whip</name>
    <dbReference type="NCBI Taxonomy" id="317549"/>
    <lineage>
        <taxon>Eukaryota</taxon>
        <taxon>Metazoa</taxon>
        <taxon>Cnidaria</taxon>
        <taxon>Anthozoa</taxon>
        <taxon>Octocorallia</taxon>
        <taxon>Malacalcyonacea</taxon>
        <taxon>Plexauridae</taxon>
        <taxon>Paramuricea</taxon>
    </lineage>
</organism>
<comment type="subcellular location">
    <subcellularLocation>
        <location evidence="1">Membrane</location>
        <topology evidence="1">Multi-pass membrane protein</topology>
    </subcellularLocation>
</comment>
<evidence type="ECO:0000256" key="1">
    <source>
        <dbReference type="ARBA" id="ARBA00004141"/>
    </source>
</evidence>
<dbReference type="EMBL" id="CACRXK020004086">
    <property type="protein sequence ID" value="CAB4001438.1"/>
    <property type="molecule type" value="Genomic_DNA"/>
</dbReference>
<evidence type="ECO:0000256" key="4">
    <source>
        <dbReference type="ARBA" id="ARBA00023136"/>
    </source>
</evidence>
<keyword evidence="2 6" id="KW-0812">Transmembrane</keyword>
<feature type="transmembrane region" description="Helical" evidence="6">
    <location>
        <begin position="20"/>
        <end position="42"/>
    </location>
</feature>
<comment type="caution">
    <text evidence="7">The sequence shown here is derived from an EMBL/GenBank/DDBJ whole genome shotgun (WGS) entry which is preliminary data.</text>
</comment>
<dbReference type="AlphaFoldDB" id="A0A6S7ICC2"/>
<dbReference type="GO" id="GO:0007189">
    <property type="term" value="P:adenylate cyclase-activating G protein-coupled receptor signaling pathway"/>
    <property type="evidence" value="ECO:0007669"/>
    <property type="project" value="TreeGrafter"/>
</dbReference>
<keyword evidence="8" id="KW-1185">Reference proteome</keyword>
<sequence>MALYLHAVSVKANYELGKRIIFAFHRIAWPVPLLISLIALLAGKLGGGCAGRDIATAKWCWIKENCDNGTITTPRYESVLWMLLAGKLWEITSYILIIIVYARIYVYVRKQRKLVEDQSNSMAVARFRAVEMRTVLIPGFFILIRIWGTLQFLIFAFSGDKSTRVLTYFQACGDGAQGFVNAILFCLIADKLKLFFKKCFNREGGERESLLPKNKSVQNSAEKQPSNPI</sequence>
<dbReference type="Gene3D" id="1.20.1070.10">
    <property type="entry name" value="Rhodopsin 7-helix transmembrane proteins"/>
    <property type="match status" value="1"/>
</dbReference>
<dbReference type="InterPro" id="IPR017981">
    <property type="entry name" value="GPCR_2-like_7TM"/>
</dbReference>
<dbReference type="PANTHER" id="PTHR23112">
    <property type="entry name" value="G PROTEIN-COUPLED RECEPTOR 157-RELATED"/>
    <property type="match status" value="1"/>
</dbReference>
<feature type="transmembrane region" description="Helical" evidence="6">
    <location>
        <begin position="135"/>
        <end position="156"/>
    </location>
</feature>
<keyword evidence="4 6" id="KW-0472">Membrane</keyword>
<evidence type="ECO:0000313" key="7">
    <source>
        <dbReference type="EMBL" id="CAB4001438.1"/>
    </source>
</evidence>
<keyword evidence="3 6" id="KW-1133">Transmembrane helix</keyword>
<feature type="transmembrane region" description="Helical" evidence="6">
    <location>
        <begin position="91"/>
        <end position="108"/>
    </location>
</feature>
<evidence type="ECO:0000256" key="6">
    <source>
        <dbReference type="SAM" id="Phobius"/>
    </source>
</evidence>
<protein>
    <submittedName>
        <fullName evidence="7">G- coupled receptor 157-like</fullName>
    </submittedName>
</protein>